<dbReference type="Pfam" id="PF01814">
    <property type="entry name" value="Hemerythrin"/>
    <property type="match status" value="1"/>
</dbReference>
<dbReference type="AlphaFoldDB" id="A0A238K9L5"/>
<gene>
    <name evidence="2" type="ORF">PEV8663_01539</name>
</gene>
<dbReference type="Proteomes" id="UP000220836">
    <property type="component" value="Unassembled WGS sequence"/>
</dbReference>
<organism evidence="2 3">
    <name type="scientific">Pelagimonas varians</name>
    <dbReference type="NCBI Taxonomy" id="696760"/>
    <lineage>
        <taxon>Bacteria</taxon>
        <taxon>Pseudomonadati</taxon>
        <taxon>Pseudomonadota</taxon>
        <taxon>Alphaproteobacteria</taxon>
        <taxon>Rhodobacterales</taxon>
        <taxon>Roseobacteraceae</taxon>
        <taxon>Pelagimonas</taxon>
    </lineage>
</organism>
<keyword evidence="3" id="KW-1185">Reference proteome</keyword>
<protein>
    <recommendedName>
        <fullName evidence="1">Hemerythrin-like domain-containing protein</fullName>
    </recommendedName>
</protein>
<evidence type="ECO:0000313" key="2">
    <source>
        <dbReference type="EMBL" id="SMX38782.1"/>
    </source>
</evidence>
<evidence type="ECO:0000259" key="1">
    <source>
        <dbReference type="Pfam" id="PF01814"/>
    </source>
</evidence>
<proteinExistence type="predicted"/>
<dbReference type="RefSeq" id="WP_170125829.1">
    <property type="nucleotide sequence ID" value="NZ_FXYH01000004.1"/>
</dbReference>
<dbReference type="Gene3D" id="1.20.120.520">
    <property type="entry name" value="nmb1532 protein domain like"/>
    <property type="match status" value="1"/>
</dbReference>
<feature type="domain" description="Hemerythrin-like" evidence="1">
    <location>
        <begin position="44"/>
        <end position="149"/>
    </location>
</feature>
<evidence type="ECO:0000313" key="3">
    <source>
        <dbReference type="Proteomes" id="UP000220836"/>
    </source>
</evidence>
<sequence length="174" mass="20056">MPPSSPAELLHLDVRTGLPDALRVLLHDYPRSQWETDKGYDGLIRFWLDRHMMFRRILEQLQTHTESVIDRHMDLRLFQQQTGRLGSTFVQELHGHHSIEDGHYFPVLQQKDARIARAFELLDHDHHALDGHLNTFVEHANAALQVRTAGDVAIGQFHTTINDLALRHGRTGLI</sequence>
<reference evidence="2 3" key="1">
    <citation type="submission" date="2017-05" db="EMBL/GenBank/DDBJ databases">
        <authorList>
            <person name="Song R."/>
            <person name="Chenine A.L."/>
            <person name="Ruprecht R.M."/>
        </authorList>
    </citation>
    <scope>NUCLEOTIDE SEQUENCE [LARGE SCALE GENOMIC DNA]</scope>
    <source>
        <strain evidence="2 3">CECT 8663</strain>
    </source>
</reference>
<accession>A0A238K9L5</accession>
<name>A0A238K9L5_9RHOB</name>
<dbReference type="EMBL" id="FXYH01000004">
    <property type="protein sequence ID" value="SMX38782.1"/>
    <property type="molecule type" value="Genomic_DNA"/>
</dbReference>
<dbReference type="InterPro" id="IPR012312">
    <property type="entry name" value="Hemerythrin-like"/>
</dbReference>